<comment type="caution">
    <text evidence="2">The sequence shown here is derived from an EMBL/GenBank/DDBJ whole genome shotgun (WGS) entry which is preliminary data.</text>
</comment>
<feature type="region of interest" description="Disordered" evidence="1">
    <location>
        <begin position="106"/>
        <end position="253"/>
    </location>
</feature>
<dbReference type="EMBL" id="VJMJ01000132">
    <property type="protein sequence ID" value="KAF0732473.1"/>
    <property type="molecule type" value="Genomic_DNA"/>
</dbReference>
<dbReference type="VEuPathDB" id="FungiDB:AeMF1_013786"/>
<organism evidence="2 3">
    <name type="scientific">Aphanomyces euteiches</name>
    <dbReference type="NCBI Taxonomy" id="100861"/>
    <lineage>
        <taxon>Eukaryota</taxon>
        <taxon>Sar</taxon>
        <taxon>Stramenopiles</taxon>
        <taxon>Oomycota</taxon>
        <taxon>Saprolegniomycetes</taxon>
        <taxon>Saprolegniales</taxon>
        <taxon>Verrucalvaceae</taxon>
        <taxon>Aphanomyces</taxon>
    </lineage>
</organism>
<proteinExistence type="predicted"/>
<feature type="compositionally biased region" description="Basic and acidic residues" evidence="1">
    <location>
        <begin position="106"/>
        <end position="124"/>
    </location>
</feature>
<reference evidence="2 3" key="1">
    <citation type="submission" date="2019-07" db="EMBL/GenBank/DDBJ databases">
        <title>Genomics analysis of Aphanomyces spp. identifies a new class of oomycete effector associated with host adaptation.</title>
        <authorList>
            <person name="Gaulin E."/>
        </authorList>
    </citation>
    <scope>NUCLEOTIDE SEQUENCE [LARGE SCALE GENOMIC DNA]</scope>
    <source>
        <strain evidence="2 3">ATCC 201684</strain>
    </source>
</reference>
<accession>A0A6G0WY23</accession>
<gene>
    <name evidence="2" type="ORF">Ae201684_010462</name>
</gene>
<name>A0A6G0WY23_9STRA</name>
<dbReference type="PANTHER" id="PTHR38372:SF2">
    <property type="entry name" value="DENTIN SIALOPHOSPHOPROTEIN-LIKE PROTEIN"/>
    <property type="match status" value="1"/>
</dbReference>
<dbReference type="PANTHER" id="PTHR38372">
    <property type="entry name" value="DENTIN SIALOPHOSPHOPROTEIN-LIKE PROTEIN"/>
    <property type="match status" value="1"/>
</dbReference>
<protein>
    <submittedName>
        <fullName evidence="2">Uncharacterized protein</fullName>
    </submittedName>
</protein>
<sequence length="398" mass="44346">MELNGEYALHHAADSSRLKWAATIKLTPEVLLKLQQAPTSVSIRLDKTESNVLEVDGQRFELHSFDEDGGVNHLCTLTPDESGGYSFHESGRIAKKLHVMRMLDGQEKDRLKDRHAKSVQDSKARSSIVLESKPTTAKGRREIVLDTPVPPTAPPAKKRRLESALNPRSLESIQKAIEKEELRQIKPKEPPKPPPPSIPPTATPAKKTAKKKTPAKEKVPSPLEDKAAPQTEPPLDPVEESKPEVPAVEKPDAPKLIRAKRRVLSPALNSLSTFTAEIEAIFKKHVAARMVAPPPITSDEEFASCTQLHAAHMSDWTLLDKAYSVENVLHRAKAITGQYVNKKYNTNESRRLEGMALLKNMLDQLNVYLNQLHAAILVYRGDQRSSLDKDFDSDRHSN</sequence>
<dbReference type="AlphaFoldDB" id="A0A6G0WY23"/>
<feature type="compositionally biased region" description="Pro residues" evidence="1">
    <location>
        <begin position="192"/>
        <end position="202"/>
    </location>
</feature>
<evidence type="ECO:0000313" key="3">
    <source>
        <dbReference type="Proteomes" id="UP000481153"/>
    </source>
</evidence>
<dbReference type="Proteomes" id="UP000481153">
    <property type="component" value="Unassembled WGS sequence"/>
</dbReference>
<feature type="compositionally biased region" description="Basic and acidic residues" evidence="1">
    <location>
        <begin position="239"/>
        <end position="253"/>
    </location>
</feature>
<feature type="compositionally biased region" description="Basic and acidic residues" evidence="1">
    <location>
        <begin position="176"/>
        <end position="191"/>
    </location>
</feature>
<evidence type="ECO:0000313" key="2">
    <source>
        <dbReference type="EMBL" id="KAF0732473.1"/>
    </source>
</evidence>
<keyword evidence="3" id="KW-1185">Reference proteome</keyword>
<feature type="compositionally biased region" description="Basic and acidic residues" evidence="1">
    <location>
        <begin position="214"/>
        <end position="227"/>
    </location>
</feature>
<evidence type="ECO:0000256" key="1">
    <source>
        <dbReference type="SAM" id="MobiDB-lite"/>
    </source>
</evidence>